<reference evidence="2" key="1">
    <citation type="journal article" date="2015" name="Front. Microbiol.">
        <title>Combining genomic sequencing methods to explore viral diversity and reveal potential virus-host interactions.</title>
        <authorList>
            <person name="Chow C.E."/>
            <person name="Winget D.M."/>
            <person name="White R.A.III."/>
            <person name="Hallam S.J."/>
            <person name="Suttle C.A."/>
        </authorList>
    </citation>
    <scope>NUCLEOTIDE SEQUENCE</scope>
    <source>
        <strain evidence="2">Anoxic3_4</strain>
    </source>
</reference>
<dbReference type="EMBL" id="KR029579">
    <property type="protein sequence ID" value="AKH46159.1"/>
    <property type="molecule type" value="Genomic_DNA"/>
</dbReference>
<protein>
    <submittedName>
        <fullName evidence="2">Uncharacterized protein</fullName>
    </submittedName>
</protein>
<organism evidence="2">
    <name type="scientific">uncultured marine virus</name>
    <dbReference type="NCBI Taxonomy" id="186617"/>
    <lineage>
        <taxon>Viruses</taxon>
        <taxon>environmental samples</taxon>
    </lineage>
</organism>
<reference evidence="2" key="2">
    <citation type="submission" date="2015-03" db="EMBL/GenBank/DDBJ databases">
        <authorList>
            <person name="Chow C.-E.T."/>
            <person name="Winget D.M."/>
            <person name="White R.A.III."/>
            <person name="Hallam S.J."/>
            <person name="Suttle C.A."/>
        </authorList>
    </citation>
    <scope>NUCLEOTIDE SEQUENCE</scope>
    <source>
        <strain evidence="2">Anoxic3_4</strain>
    </source>
</reference>
<proteinExistence type="predicted"/>
<evidence type="ECO:0000313" key="2">
    <source>
        <dbReference type="EMBL" id="AKH46159.1"/>
    </source>
</evidence>
<evidence type="ECO:0000256" key="1">
    <source>
        <dbReference type="SAM" id="MobiDB-lite"/>
    </source>
</evidence>
<name>A0A0F7L0T7_9VIRU</name>
<accession>A0A0F7L0T7</accession>
<sequence length="81" mass="9384">MRPLSPVSAALVPLCFPRLSQKPLTETFLCFLVLHAPVLPLKHFVRFLRIFLHNSDQKVKPPHQPLAAQQYREQPQTEFQP</sequence>
<feature type="region of interest" description="Disordered" evidence="1">
    <location>
        <begin position="57"/>
        <end position="81"/>
    </location>
</feature>
<feature type="compositionally biased region" description="Polar residues" evidence="1">
    <location>
        <begin position="71"/>
        <end position="81"/>
    </location>
</feature>